<dbReference type="AlphaFoldDB" id="A0A396I7X8"/>
<protein>
    <submittedName>
        <fullName evidence="1">Uncharacterized protein</fullName>
    </submittedName>
</protein>
<comment type="caution">
    <text evidence="1">The sequence shown here is derived from an EMBL/GenBank/DDBJ whole genome shotgun (WGS) entry which is preliminary data.</text>
</comment>
<name>A0A396I7X8_MEDTR</name>
<dbReference type="Proteomes" id="UP000265566">
    <property type="component" value="Chromosome 4"/>
</dbReference>
<proteinExistence type="predicted"/>
<accession>A0A396I7X8</accession>
<sequence length="67" mass="8076">MTVKKHRRRMQHKRLFYVDLCKLTRPSMWDLFCANSLCCPLKFATCCKYIFVIKSVHELSELNFQMS</sequence>
<dbReference type="Gramene" id="rna20922">
    <property type="protein sequence ID" value="RHN58957.1"/>
    <property type="gene ID" value="gene20922"/>
</dbReference>
<organism evidence="1 2">
    <name type="scientific">Medicago truncatula</name>
    <name type="common">Barrel medic</name>
    <name type="synonym">Medicago tribuloides</name>
    <dbReference type="NCBI Taxonomy" id="3880"/>
    <lineage>
        <taxon>Eukaryota</taxon>
        <taxon>Viridiplantae</taxon>
        <taxon>Streptophyta</taxon>
        <taxon>Embryophyta</taxon>
        <taxon>Tracheophyta</taxon>
        <taxon>Spermatophyta</taxon>
        <taxon>Magnoliopsida</taxon>
        <taxon>eudicotyledons</taxon>
        <taxon>Gunneridae</taxon>
        <taxon>Pentapetalae</taxon>
        <taxon>rosids</taxon>
        <taxon>fabids</taxon>
        <taxon>Fabales</taxon>
        <taxon>Fabaceae</taxon>
        <taxon>Papilionoideae</taxon>
        <taxon>50 kb inversion clade</taxon>
        <taxon>NPAAA clade</taxon>
        <taxon>Hologalegina</taxon>
        <taxon>IRL clade</taxon>
        <taxon>Trifolieae</taxon>
        <taxon>Medicago</taxon>
    </lineage>
</organism>
<evidence type="ECO:0000313" key="1">
    <source>
        <dbReference type="EMBL" id="RHN58957.1"/>
    </source>
</evidence>
<reference evidence="2" key="1">
    <citation type="journal article" date="2018" name="Nat. Plants">
        <title>Whole-genome landscape of Medicago truncatula symbiotic genes.</title>
        <authorList>
            <person name="Pecrix Y."/>
            <person name="Staton S.E."/>
            <person name="Sallet E."/>
            <person name="Lelandais-Briere C."/>
            <person name="Moreau S."/>
            <person name="Carrere S."/>
            <person name="Blein T."/>
            <person name="Jardinaud M.F."/>
            <person name="Latrasse D."/>
            <person name="Zouine M."/>
            <person name="Zahm M."/>
            <person name="Kreplak J."/>
            <person name="Mayjonade B."/>
            <person name="Satge C."/>
            <person name="Perez M."/>
            <person name="Cauet S."/>
            <person name="Marande W."/>
            <person name="Chantry-Darmon C."/>
            <person name="Lopez-Roques C."/>
            <person name="Bouchez O."/>
            <person name="Berard A."/>
            <person name="Debelle F."/>
            <person name="Munos S."/>
            <person name="Bendahmane A."/>
            <person name="Berges H."/>
            <person name="Niebel A."/>
            <person name="Buitink J."/>
            <person name="Frugier F."/>
            <person name="Benhamed M."/>
            <person name="Crespi M."/>
            <person name="Gouzy J."/>
            <person name="Gamas P."/>
        </authorList>
    </citation>
    <scope>NUCLEOTIDE SEQUENCE [LARGE SCALE GENOMIC DNA]</scope>
    <source>
        <strain evidence="2">cv. Jemalong A17</strain>
    </source>
</reference>
<evidence type="ECO:0000313" key="2">
    <source>
        <dbReference type="Proteomes" id="UP000265566"/>
    </source>
</evidence>
<gene>
    <name evidence="1" type="ORF">MtrunA17_Chr4g0007981</name>
</gene>
<dbReference type="EMBL" id="PSQE01000004">
    <property type="protein sequence ID" value="RHN58957.1"/>
    <property type="molecule type" value="Genomic_DNA"/>
</dbReference>